<protein>
    <submittedName>
        <fullName evidence="1">Uncharacterized protein</fullName>
    </submittedName>
</protein>
<accession>A0A1M6APU5</accession>
<evidence type="ECO:0000313" key="2">
    <source>
        <dbReference type="Proteomes" id="UP000183954"/>
    </source>
</evidence>
<dbReference type="AlphaFoldDB" id="A0A1M6APU5"/>
<reference evidence="2" key="1">
    <citation type="submission" date="2016-11" db="EMBL/GenBank/DDBJ databases">
        <authorList>
            <person name="Varghese N."/>
            <person name="Submissions S."/>
        </authorList>
    </citation>
    <scope>NUCLEOTIDE SEQUENCE [LARGE SCALE GENOMIC DNA]</scope>
    <source>
        <strain evidence="2">DSM 15449</strain>
    </source>
</reference>
<dbReference type="EMBL" id="FQXJ01000017">
    <property type="protein sequence ID" value="SHI38506.1"/>
    <property type="molecule type" value="Genomic_DNA"/>
</dbReference>
<dbReference type="Proteomes" id="UP000183954">
    <property type="component" value="Unassembled WGS sequence"/>
</dbReference>
<dbReference type="RefSeq" id="WP_200797958.1">
    <property type="nucleotide sequence ID" value="NZ_FQXJ01000017.1"/>
</dbReference>
<sequence>MTTNQFTVWVQELFDTCNIHNEIETSKLIVEVMRKFRTLNQDKIQERVTTDQLCVRN</sequence>
<proteinExistence type="predicted"/>
<organism evidence="1 2">
    <name type="scientific">Desulfosporosinus lacus DSM 15449</name>
    <dbReference type="NCBI Taxonomy" id="1121420"/>
    <lineage>
        <taxon>Bacteria</taxon>
        <taxon>Bacillati</taxon>
        <taxon>Bacillota</taxon>
        <taxon>Clostridia</taxon>
        <taxon>Eubacteriales</taxon>
        <taxon>Desulfitobacteriaceae</taxon>
        <taxon>Desulfosporosinus</taxon>
    </lineage>
</organism>
<name>A0A1M6APU5_9FIRM</name>
<keyword evidence="2" id="KW-1185">Reference proteome</keyword>
<evidence type="ECO:0000313" key="1">
    <source>
        <dbReference type="EMBL" id="SHI38506.1"/>
    </source>
</evidence>
<gene>
    <name evidence="1" type="ORF">SAMN02746098_04011</name>
</gene>